<dbReference type="InterPro" id="IPR016661">
    <property type="entry name" value="PFDN4"/>
</dbReference>
<gene>
    <name evidence="4" type="ORF">ECRASSUSDP1_LOCUS22634</name>
</gene>
<evidence type="ECO:0008006" key="6">
    <source>
        <dbReference type="Google" id="ProtNLM"/>
    </source>
</evidence>
<keyword evidence="5" id="KW-1185">Reference proteome</keyword>
<proteinExistence type="inferred from homology"/>
<name>A0AAD2D5H8_EUPCR</name>
<dbReference type="GO" id="GO:0005737">
    <property type="term" value="C:cytoplasm"/>
    <property type="evidence" value="ECO:0007669"/>
    <property type="project" value="TreeGrafter"/>
</dbReference>
<dbReference type="GO" id="GO:0006457">
    <property type="term" value="P:protein folding"/>
    <property type="evidence" value="ECO:0007669"/>
    <property type="project" value="InterPro"/>
</dbReference>
<sequence length="130" mass="15294">MSVTIDSKKDVTVEREDQEKINKFSRLNMKCTELIEDKKQMQQDLDALEDAELAIEEAFGEDGTLKVFMGEIMFDCYEDEAEIHHMRMMEEKKEKMDEVQDQIDDVEKEMKTLKAELYAKFGKAINLEKE</sequence>
<dbReference type="Proteomes" id="UP001295684">
    <property type="component" value="Unassembled WGS sequence"/>
</dbReference>
<comment type="similarity">
    <text evidence="1">Belongs to the prefoldin subunit beta family.</text>
</comment>
<keyword evidence="2" id="KW-0143">Chaperone</keyword>
<comment type="caution">
    <text evidence="4">The sequence shown here is derived from an EMBL/GenBank/DDBJ whole genome shotgun (WGS) entry which is preliminary data.</text>
</comment>
<protein>
    <recommendedName>
        <fullName evidence="6">Prefoldin subunit 4</fullName>
    </recommendedName>
</protein>
<evidence type="ECO:0000256" key="1">
    <source>
        <dbReference type="ARBA" id="ARBA00008045"/>
    </source>
</evidence>
<dbReference type="InterPro" id="IPR002777">
    <property type="entry name" value="PFD_beta-like"/>
</dbReference>
<feature type="coiled-coil region" evidence="3">
    <location>
        <begin position="31"/>
        <end position="58"/>
    </location>
</feature>
<keyword evidence="3" id="KW-0175">Coiled coil</keyword>
<reference evidence="4" key="1">
    <citation type="submission" date="2023-07" db="EMBL/GenBank/DDBJ databases">
        <authorList>
            <consortium name="AG Swart"/>
            <person name="Singh M."/>
            <person name="Singh A."/>
            <person name="Seah K."/>
            <person name="Emmerich C."/>
        </authorList>
    </citation>
    <scope>NUCLEOTIDE SEQUENCE</scope>
    <source>
        <strain evidence="4">DP1</strain>
    </source>
</reference>
<dbReference type="GO" id="GO:0016272">
    <property type="term" value="C:prefoldin complex"/>
    <property type="evidence" value="ECO:0007669"/>
    <property type="project" value="InterPro"/>
</dbReference>
<dbReference type="GO" id="GO:0051082">
    <property type="term" value="F:unfolded protein binding"/>
    <property type="evidence" value="ECO:0007669"/>
    <property type="project" value="InterPro"/>
</dbReference>
<evidence type="ECO:0000256" key="3">
    <source>
        <dbReference type="SAM" id="Coils"/>
    </source>
</evidence>
<dbReference type="AlphaFoldDB" id="A0AAD2D5H8"/>
<dbReference type="PANTHER" id="PTHR21100">
    <property type="entry name" value="PREFOLDIN SUBUNIT 4"/>
    <property type="match status" value="1"/>
</dbReference>
<feature type="coiled-coil region" evidence="3">
    <location>
        <begin position="89"/>
        <end position="116"/>
    </location>
</feature>
<evidence type="ECO:0000256" key="2">
    <source>
        <dbReference type="ARBA" id="ARBA00023186"/>
    </source>
</evidence>
<dbReference type="PANTHER" id="PTHR21100:SF9">
    <property type="entry name" value="PREFOLDIN SUBUNIT 4"/>
    <property type="match status" value="1"/>
</dbReference>
<accession>A0AAD2D5H8</accession>
<dbReference type="EMBL" id="CAMPGE010023223">
    <property type="protein sequence ID" value="CAI2381187.1"/>
    <property type="molecule type" value="Genomic_DNA"/>
</dbReference>
<evidence type="ECO:0000313" key="5">
    <source>
        <dbReference type="Proteomes" id="UP001295684"/>
    </source>
</evidence>
<organism evidence="4 5">
    <name type="scientific">Euplotes crassus</name>
    <dbReference type="NCBI Taxonomy" id="5936"/>
    <lineage>
        <taxon>Eukaryota</taxon>
        <taxon>Sar</taxon>
        <taxon>Alveolata</taxon>
        <taxon>Ciliophora</taxon>
        <taxon>Intramacronucleata</taxon>
        <taxon>Spirotrichea</taxon>
        <taxon>Hypotrichia</taxon>
        <taxon>Euplotida</taxon>
        <taxon>Euplotidae</taxon>
        <taxon>Moneuplotes</taxon>
    </lineage>
</organism>
<dbReference type="SUPFAM" id="SSF46579">
    <property type="entry name" value="Prefoldin"/>
    <property type="match status" value="1"/>
</dbReference>
<dbReference type="Pfam" id="PF01920">
    <property type="entry name" value="Prefoldin_2"/>
    <property type="match status" value="1"/>
</dbReference>
<evidence type="ECO:0000313" key="4">
    <source>
        <dbReference type="EMBL" id="CAI2381187.1"/>
    </source>
</evidence>